<keyword evidence="1" id="KW-0802">TPR repeat</keyword>
<proteinExistence type="predicted"/>
<reference evidence="2 3" key="1">
    <citation type="submission" date="2021-01" db="EMBL/GenBank/DDBJ databases">
        <title>Chryseolinea sp. Jin1 Genome sequencing and assembly.</title>
        <authorList>
            <person name="Kim I."/>
        </authorList>
    </citation>
    <scope>NUCLEOTIDE SEQUENCE [LARGE SCALE GENOMIC DNA]</scope>
    <source>
        <strain evidence="2 3">Jin1</strain>
    </source>
</reference>
<evidence type="ECO:0008006" key="4">
    <source>
        <dbReference type="Google" id="ProtNLM"/>
    </source>
</evidence>
<keyword evidence="3" id="KW-1185">Reference proteome</keyword>
<protein>
    <recommendedName>
        <fullName evidence="4">Tetratricopeptide repeat protein</fullName>
    </recommendedName>
</protein>
<evidence type="ECO:0000313" key="3">
    <source>
        <dbReference type="Proteomes" id="UP000613030"/>
    </source>
</evidence>
<evidence type="ECO:0000256" key="1">
    <source>
        <dbReference type="PROSITE-ProRule" id="PRU00339"/>
    </source>
</evidence>
<accession>A0ABS1KV51</accession>
<comment type="caution">
    <text evidence="2">The sequence shown here is derived from an EMBL/GenBank/DDBJ whole genome shotgun (WGS) entry which is preliminary data.</text>
</comment>
<dbReference type="InterPro" id="IPR019734">
    <property type="entry name" value="TPR_rpt"/>
</dbReference>
<evidence type="ECO:0000313" key="2">
    <source>
        <dbReference type="EMBL" id="MBL0743183.1"/>
    </source>
</evidence>
<dbReference type="Proteomes" id="UP000613030">
    <property type="component" value="Unassembled WGS sequence"/>
</dbReference>
<dbReference type="RefSeq" id="WP_202012286.1">
    <property type="nucleotide sequence ID" value="NZ_JAERRB010000006.1"/>
</dbReference>
<sequence length="192" mass="22462">MTKAVLIIVLSCLSFAFVKERGPVRFFLPGESNIYPDSFAIYWTCPNKAWVETHGQPEVHIRFMNIYGDELFRTPTVKDSIVTFPFNHFNERTLIVSSTTATPKTSDYDSYGLRILTKRPAIEEMKVVLSFDPSVANYRNLARVYEKERCFVNAIFLYRQMIKMDPEAIRDWQAFKERNQKKFSRPEAPIKK</sequence>
<organism evidence="2 3">
    <name type="scientific">Chryseolinea lacunae</name>
    <dbReference type="NCBI Taxonomy" id="2801331"/>
    <lineage>
        <taxon>Bacteria</taxon>
        <taxon>Pseudomonadati</taxon>
        <taxon>Bacteroidota</taxon>
        <taxon>Cytophagia</taxon>
        <taxon>Cytophagales</taxon>
        <taxon>Fulvivirgaceae</taxon>
        <taxon>Chryseolinea</taxon>
    </lineage>
</organism>
<dbReference type="EMBL" id="JAERRB010000006">
    <property type="protein sequence ID" value="MBL0743183.1"/>
    <property type="molecule type" value="Genomic_DNA"/>
</dbReference>
<feature type="repeat" description="TPR" evidence="1">
    <location>
        <begin position="135"/>
        <end position="168"/>
    </location>
</feature>
<gene>
    <name evidence="2" type="ORF">JI741_18270</name>
</gene>
<name>A0ABS1KV51_9BACT</name>
<dbReference type="PROSITE" id="PS50005">
    <property type="entry name" value="TPR"/>
    <property type="match status" value="1"/>
</dbReference>